<dbReference type="GO" id="GO:0019144">
    <property type="term" value="F:ADP-sugar diphosphatase activity"/>
    <property type="evidence" value="ECO:0007669"/>
    <property type="project" value="TreeGrafter"/>
</dbReference>
<dbReference type="PANTHER" id="PTHR11839">
    <property type="entry name" value="UDP/ADP-SUGAR PYROPHOSPHATASE"/>
    <property type="match status" value="1"/>
</dbReference>
<name>A0A2K8U4W6_9GAMM</name>
<gene>
    <name evidence="4" type="ORF">THSYN_06450</name>
</gene>
<dbReference type="EMBL" id="CP020370">
    <property type="protein sequence ID" value="AUB80628.1"/>
    <property type="molecule type" value="Genomic_DNA"/>
</dbReference>
<dbReference type="AlphaFoldDB" id="A0A2K8U4W6"/>
<dbReference type="PANTHER" id="PTHR11839:SF5">
    <property type="entry name" value="ADP-RIBOSE PYROPHOSPHATASE"/>
    <property type="match status" value="1"/>
</dbReference>
<evidence type="ECO:0000313" key="4">
    <source>
        <dbReference type="EMBL" id="AUB80628.1"/>
    </source>
</evidence>
<reference evidence="4 5" key="1">
    <citation type="submission" date="2017-03" db="EMBL/GenBank/DDBJ databases">
        <title>Complete genome sequence of Candidatus 'Thiodictyon syntrophicum' sp. nov. strain Cad16T, a photolithoautotroph purple sulfur bacterium isolated from an alpine meromictic lake.</title>
        <authorList>
            <person name="Luedin S.M."/>
            <person name="Pothier J.F."/>
            <person name="Danza F."/>
            <person name="Storelli N."/>
            <person name="Wittwer M."/>
            <person name="Tonolla M."/>
        </authorList>
    </citation>
    <scope>NUCLEOTIDE SEQUENCE [LARGE SCALE GENOMIC DNA]</scope>
    <source>
        <strain evidence="4 5">Cad16T</strain>
    </source>
</reference>
<dbReference type="RefSeq" id="WP_100918420.1">
    <property type="nucleotide sequence ID" value="NZ_CP020370.1"/>
</dbReference>
<dbReference type="OrthoDB" id="5292471at2"/>
<organism evidence="4 5">
    <name type="scientific">Candidatus Thiodictyon syntrophicum</name>
    <dbReference type="NCBI Taxonomy" id="1166950"/>
    <lineage>
        <taxon>Bacteria</taxon>
        <taxon>Pseudomonadati</taxon>
        <taxon>Pseudomonadota</taxon>
        <taxon>Gammaproteobacteria</taxon>
        <taxon>Chromatiales</taxon>
        <taxon>Chromatiaceae</taxon>
        <taxon>Thiodictyon</taxon>
    </lineage>
</organism>
<keyword evidence="2" id="KW-0460">Magnesium</keyword>
<keyword evidence="1" id="KW-0378">Hydrolase</keyword>
<dbReference type="PROSITE" id="PS51462">
    <property type="entry name" value="NUDIX"/>
    <property type="match status" value="1"/>
</dbReference>
<feature type="domain" description="Nudix hydrolase" evidence="3">
    <location>
        <begin position="53"/>
        <end position="188"/>
    </location>
</feature>
<protein>
    <recommendedName>
        <fullName evidence="3">Nudix hydrolase domain-containing protein</fullName>
    </recommendedName>
</protein>
<dbReference type="Gene3D" id="3.90.79.10">
    <property type="entry name" value="Nucleoside Triphosphate Pyrophosphohydrolase"/>
    <property type="match status" value="1"/>
</dbReference>
<dbReference type="GO" id="GO:0006753">
    <property type="term" value="P:nucleoside phosphate metabolic process"/>
    <property type="evidence" value="ECO:0007669"/>
    <property type="project" value="TreeGrafter"/>
</dbReference>
<evidence type="ECO:0000313" key="5">
    <source>
        <dbReference type="Proteomes" id="UP000232638"/>
    </source>
</evidence>
<evidence type="ECO:0000256" key="2">
    <source>
        <dbReference type="ARBA" id="ARBA00022842"/>
    </source>
</evidence>
<evidence type="ECO:0000259" key="3">
    <source>
        <dbReference type="PROSITE" id="PS51462"/>
    </source>
</evidence>
<dbReference type="InterPro" id="IPR015797">
    <property type="entry name" value="NUDIX_hydrolase-like_dom_sf"/>
</dbReference>
<dbReference type="Proteomes" id="UP000232638">
    <property type="component" value="Chromosome"/>
</dbReference>
<dbReference type="Pfam" id="PF00293">
    <property type="entry name" value="NUDIX"/>
    <property type="match status" value="1"/>
</dbReference>
<proteinExistence type="predicted"/>
<accession>A0A2K8U4W6</accession>
<sequence>MAREFEIIGREPLSDGFLKLNRYRLARVAPGRQAPTLVDRECIDGLGAAAVLPYDPVSGCIVLVEQMRVGALGSVPGGLLLEPPGGVIEAGCSGAATARREAWEEAGCRIGAMTPIGVCRPSPGFSDESVALYCGETRVAGVARFGGDPREGEWTRVLVWDLERAIRGLGREPLTPATLIIAVQWLALNRHRVRDLWAASAGEPA</sequence>
<keyword evidence="5" id="KW-1185">Reference proteome</keyword>
<dbReference type="InterPro" id="IPR000086">
    <property type="entry name" value="NUDIX_hydrolase_dom"/>
</dbReference>
<dbReference type="GO" id="GO:0005829">
    <property type="term" value="C:cytosol"/>
    <property type="evidence" value="ECO:0007669"/>
    <property type="project" value="TreeGrafter"/>
</dbReference>
<dbReference type="GO" id="GO:0019693">
    <property type="term" value="P:ribose phosphate metabolic process"/>
    <property type="evidence" value="ECO:0007669"/>
    <property type="project" value="TreeGrafter"/>
</dbReference>
<evidence type="ECO:0000256" key="1">
    <source>
        <dbReference type="ARBA" id="ARBA00022801"/>
    </source>
</evidence>
<dbReference type="SUPFAM" id="SSF55811">
    <property type="entry name" value="Nudix"/>
    <property type="match status" value="1"/>
</dbReference>
<dbReference type="KEGG" id="tsy:THSYN_06450"/>